<name>A0AAV5U3R6_9BILA</name>
<evidence type="ECO:0000313" key="1">
    <source>
        <dbReference type="EMBL" id="GMT01060.1"/>
    </source>
</evidence>
<organism evidence="1 2">
    <name type="scientific">Pristionchus entomophagus</name>
    <dbReference type="NCBI Taxonomy" id="358040"/>
    <lineage>
        <taxon>Eukaryota</taxon>
        <taxon>Metazoa</taxon>
        <taxon>Ecdysozoa</taxon>
        <taxon>Nematoda</taxon>
        <taxon>Chromadorea</taxon>
        <taxon>Rhabditida</taxon>
        <taxon>Rhabditina</taxon>
        <taxon>Diplogasteromorpha</taxon>
        <taxon>Diplogasteroidea</taxon>
        <taxon>Neodiplogasteridae</taxon>
        <taxon>Pristionchus</taxon>
    </lineage>
</organism>
<keyword evidence="2" id="KW-1185">Reference proteome</keyword>
<sequence>MLRSDQPIIHMHCPMILLGEILSITSIEDGQCVLQVNVPDRGMISLETFDEQLMVSPSVSTHPQTPCVSSTHDNIRSLPLRIHILHSVELMRDRASERSSLVAHSWLLRLGTCGRRGISDFTDSLGFRSNCCRSLLRDGTRLSHFRRHRELNHSIVSLDESMRDQ</sequence>
<accession>A0AAV5U3R6</accession>
<dbReference type="Proteomes" id="UP001432027">
    <property type="component" value="Unassembled WGS sequence"/>
</dbReference>
<feature type="non-terminal residue" evidence="1">
    <location>
        <position position="165"/>
    </location>
</feature>
<dbReference type="EMBL" id="BTSX01000005">
    <property type="protein sequence ID" value="GMT01060.1"/>
    <property type="molecule type" value="Genomic_DNA"/>
</dbReference>
<proteinExistence type="predicted"/>
<gene>
    <name evidence="1" type="ORF">PENTCL1PPCAC_23234</name>
</gene>
<evidence type="ECO:0000313" key="2">
    <source>
        <dbReference type="Proteomes" id="UP001432027"/>
    </source>
</evidence>
<comment type="caution">
    <text evidence="1">The sequence shown here is derived from an EMBL/GenBank/DDBJ whole genome shotgun (WGS) entry which is preliminary data.</text>
</comment>
<reference evidence="1" key="1">
    <citation type="submission" date="2023-10" db="EMBL/GenBank/DDBJ databases">
        <title>Genome assembly of Pristionchus species.</title>
        <authorList>
            <person name="Yoshida K."/>
            <person name="Sommer R.J."/>
        </authorList>
    </citation>
    <scope>NUCLEOTIDE SEQUENCE</scope>
    <source>
        <strain evidence="1">RS0144</strain>
    </source>
</reference>
<protein>
    <submittedName>
        <fullName evidence="1">Uncharacterized protein</fullName>
    </submittedName>
</protein>
<dbReference type="AlphaFoldDB" id="A0AAV5U3R6"/>